<dbReference type="SUPFAM" id="SSF51713">
    <property type="entry name" value="tRNA-guanine transglycosylase"/>
    <property type="match status" value="1"/>
</dbReference>
<dbReference type="HAMAP" id="MF_00168">
    <property type="entry name" value="Q_tRNA_Tgt"/>
    <property type="match status" value="1"/>
</dbReference>
<dbReference type="EMBL" id="JAPQKI010000009">
    <property type="protein sequence ID" value="KAJ5090996.1"/>
    <property type="molecule type" value="Genomic_DNA"/>
</dbReference>
<name>A0A9W9F011_9EURO</name>
<comment type="caution">
    <text evidence="6">Lacks conserved residue(s) required for the propagation of feature annotation.</text>
</comment>
<dbReference type="EC" id="2.4.2.64" evidence="6"/>
<dbReference type="NCBIfam" id="TIGR00430">
    <property type="entry name" value="Q_tRNA_tgt"/>
    <property type="match status" value="1"/>
</dbReference>
<dbReference type="InterPro" id="IPR004803">
    <property type="entry name" value="TGT"/>
</dbReference>
<dbReference type="AlphaFoldDB" id="A0A9W9F011"/>
<keyword evidence="6" id="KW-0963">Cytoplasm</keyword>
<evidence type="ECO:0000256" key="6">
    <source>
        <dbReference type="HAMAP-Rule" id="MF_03218"/>
    </source>
</evidence>
<reference evidence="8" key="1">
    <citation type="submission" date="2022-11" db="EMBL/GenBank/DDBJ databases">
        <authorList>
            <person name="Petersen C."/>
        </authorList>
    </citation>
    <scope>NUCLEOTIDE SEQUENCE</scope>
    <source>
        <strain evidence="8">IBT 30761</strain>
    </source>
</reference>
<dbReference type="PANTHER" id="PTHR43530:SF1">
    <property type="entry name" value="QUEUINE TRNA-RIBOSYLTRANSFERASE CATALYTIC SUBUNIT 1"/>
    <property type="match status" value="1"/>
</dbReference>
<evidence type="ECO:0000313" key="8">
    <source>
        <dbReference type="EMBL" id="KAJ5090996.1"/>
    </source>
</evidence>
<dbReference type="OrthoDB" id="10249838at2759"/>
<dbReference type="PANTHER" id="PTHR43530">
    <property type="entry name" value="QUEUINE TRNA-RIBOSYLTRANSFERASE CATALYTIC SUBUNIT 1"/>
    <property type="match status" value="1"/>
</dbReference>
<dbReference type="GO" id="GO:0008479">
    <property type="term" value="F:tRNA-guanosine(34) queuine transglycosylase activity"/>
    <property type="evidence" value="ECO:0007669"/>
    <property type="project" value="UniProtKB-UniRule"/>
</dbReference>
<comment type="similarity">
    <text evidence="6">Belongs to the queuine tRNA-ribosyltransferase family.</text>
</comment>
<feature type="binding site" evidence="6">
    <location>
        <position position="321"/>
    </location>
    <ligand>
        <name>Zn(2+)</name>
        <dbReference type="ChEBI" id="CHEBI:29105"/>
    </ligand>
</feature>
<comment type="subcellular location">
    <subcellularLocation>
        <location evidence="6">Cytoplasm</location>
    </subcellularLocation>
</comment>
<evidence type="ECO:0000256" key="3">
    <source>
        <dbReference type="ARBA" id="ARBA00022694"/>
    </source>
</evidence>
<comment type="cofactor">
    <cofactor evidence="6">
        <name>Zn(2+)</name>
        <dbReference type="ChEBI" id="CHEBI:29105"/>
    </cofactor>
</comment>
<feature type="region of interest" description="RNA binding" evidence="6">
    <location>
        <begin position="262"/>
        <end position="268"/>
    </location>
</feature>
<keyword evidence="9" id="KW-1185">Reference proteome</keyword>
<reference evidence="8" key="2">
    <citation type="journal article" date="2023" name="IMA Fungus">
        <title>Comparative genomic study of the Penicillium genus elucidates a diverse pangenome and 15 lateral gene transfer events.</title>
        <authorList>
            <person name="Petersen C."/>
            <person name="Sorensen T."/>
            <person name="Nielsen M.R."/>
            <person name="Sondergaard T.E."/>
            <person name="Sorensen J.L."/>
            <person name="Fitzpatrick D.A."/>
            <person name="Frisvad J.C."/>
            <person name="Nielsen K.L."/>
        </authorList>
    </citation>
    <scope>NUCLEOTIDE SEQUENCE</scope>
    <source>
        <strain evidence="8">IBT 30761</strain>
    </source>
</reference>
<feature type="region of interest" description="RNA binding; important for wobble base 34 recognition" evidence="6">
    <location>
        <begin position="286"/>
        <end position="290"/>
    </location>
</feature>
<evidence type="ECO:0000256" key="5">
    <source>
        <dbReference type="ARBA" id="ARBA00022833"/>
    </source>
</evidence>
<keyword evidence="1 6" id="KW-0328">Glycosyltransferase</keyword>
<accession>A0A9W9F011</accession>
<feature type="binding site" evidence="6">
    <location>
        <position position="324"/>
    </location>
    <ligand>
        <name>Zn(2+)</name>
        <dbReference type="ChEBI" id="CHEBI:29105"/>
    </ligand>
</feature>
<feature type="active site" description="Nucleophile" evidence="6">
    <location>
        <position position="281"/>
    </location>
</feature>
<dbReference type="Proteomes" id="UP001149074">
    <property type="component" value="Unassembled WGS sequence"/>
</dbReference>
<dbReference type="Pfam" id="PF01702">
    <property type="entry name" value="TGT"/>
    <property type="match status" value="1"/>
</dbReference>
<comment type="caution">
    <text evidence="8">The sequence shown here is derived from an EMBL/GenBank/DDBJ whole genome shotgun (WGS) entry which is preliminary data.</text>
</comment>
<feature type="binding site" evidence="6">
    <location>
        <position position="231"/>
    </location>
    <ligand>
        <name>substrate</name>
    </ligand>
</feature>
<dbReference type="Gene3D" id="3.20.20.105">
    <property type="entry name" value="Queuine tRNA-ribosyltransferase-like"/>
    <property type="match status" value="1"/>
</dbReference>
<comment type="subunit">
    <text evidence="6">Heterodimer of a catalytic subunit and an accessory subunit.</text>
</comment>
<sequence>MSTTTKPASKAMPSALTLHRHAKCSTTKARASTLDLPHGSVPLPVFMPVATQASLKGLSYDQLRDTGCMLCLNNTYHLGLKPGQEVLDAVGGAHKLQGWDRNLLTDSGGISGLTRVVMAMQFSDGISLEIGHRYRRRLLTPEHSISLQNSIGSDIIMQLDDVIATTSPDHARIKEAMDRSVRWLDRCIDAHKHPESQNLFCIIQGGLDLELRRQCCAEMVARDTPGIAIGGLSGGEAKEEFCKVVDTCTGLLPEHKPRYVMGVGYPEDIIVAVALGADMFDCVWPTRTARFGNAIVSTGTLNLRNSIYANDHTPIEEGCTCACCRPADQGGLGVTKSYMHHVTAKETVGAHLLTVHNVHYMLNLMGAARQAIIEDQYPAFIRKFFSDIYQGDKSQYPEWAVGALRGVGMDLLED</sequence>
<proteinExistence type="inferred from homology"/>
<organism evidence="8 9">
    <name type="scientific">Penicillium argentinense</name>
    <dbReference type="NCBI Taxonomy" id="1131581"/>
    <lineage>
        <taxon>Eukaryota</taxon>
        <taxon>Fungi</taxon>
        <taxon>Dikarya</taxon>
        <taxon>Ascomycota</taxon>
        <taxon>Pezizomycotina</taxon>
        <taxon>Eurotiomycetes</taxon>
        <taxon>Eurotiomycetidae</taxon>
        <taxon>Eurotiales</taxon>
        <taxon>Aspergillaceae</taxon>
        <taxon>Penicillium</taxon>
    </lineage>
</organism>
<evidence type="ECO:0000256" key="4">
    <source>
        <dbReference type="ARBA" id="ARBA00022723"/>
    </source>
</evidence>
<dbReference type="RefSeq" id="XP_056472977.1">
    <property type="nucleotide sequence ID" value="XM_056622171.1"/>
</dbReference>
<dbReference type="InterPro" id="IPR002616">
    <property type="entry name" value="tRNA_ribo_trans-like"/>
</dbReference>
<dbReference type="GO" id="GO:0005829">
    <property type="term" value="C:cytosol"/>
    <property type="evidence" value="ECO:0007669"/>
    <property type="project" value="TreeGrafter"/>
</dbReference>
<evidence type="ECO:0000256" key="2">
    <source>
        <dbReference type="ARBA" id="ARBA00022679"/>
    </source>
</evidence>
<dbReference type="GO" id="GO:0006400">
    <property type="term" value="P:tRNA modification"/>
    <property type="evidence" value="ECO:0007669"/>
    <property type="project" value="InterPro"/>
</dbReference>
<feature type="binding site" evidence="6">
    <location>
        <position position="319"/>
    </location>
    <ligand>
        <name>Zn(2+)</name>
        <dbReference type="ChEBI" id="CHEBI:29105"/>
    </ligand>
</feature>
<dbReference type="NCBIfam" id="TIGR00449">
    <property type="entry name" value="tgt_general"/>
    <property type="match status" value="1"/>
</dbReference>
<feature type="binding site" evidence="6">
    <location>
        <position position="356"/>
    </location>
    <ligand>
        <name>Zn(2+)</name>
        <dbReference type="ChEBI" id="CHEBI:29105"/>
    </ligand>
</feature>
<dbReference type="InterPro" id="IPR036511">
    <property type="entry name" value="TGT-like_sf"/>
</dbReference>
<keyword evidence="5 6" id="KW-0862">Zinc</keyword>
<protein>
    <recommendedName>
        <fullName evidence="6">Queuine tRNA-ribosyltransferase catalytic subunit 1</fullName>
        <ecNumber evidence="6">2.4.2.64</ecNumber>
    </recommendedName>
    <alternativeName>
        <fullName evidence="6">Guanine insertion enzyme</fullName>
    </alternativeName>
    <alternativeName>
        <fullName evidence="6">tRNA-guanine transglycosylase</fullName>
    </alternativeName>
</protein>
<dbReference type="GeneID" id="81361150"/>
<feature type="active site" description="Proton acceptor" evidence="6">
    <location>
        <position position="106"/>
    </location>
</feature>
<keyword evidence="4 6" id="KW-0479">Metal-binding</keyword>
<comment type="function">
    <text evidence="6">Catalytic subunit of the queuine tRNA-ribosyltransferase (TGT) that catalyzes the base-exchange of a guanine (G) residue with queuine (Q) at position 34 (anticodon wobble position) in tRNAs with GU(N) anticodons (tRNA-Asp, -Asn, -His and -Tyr), resulting in the hypermodified nucleoside queuosine (7-(((4,5-cis-dihydroxy-2-cyclopenten-1-yl)amino)methyl)-7-deazaguanosine). Catalysis occurs through a double-displacement mechanism. The nucleophile active site attacks the C1' of nucleotide 34 to detach the guanine base from the RNA, forming a covalent enzyme-RNA intermediate. The proton acceptor active site deprotonates the incoming queuine, allowing a nucleophilic attack on the C1' of the ribose to form the product.</text>
</comment>
<feature type="domain" description="tRNA-guanine(15) transglycosylase-like" evidence="7">
    <location>
        <begin position="27"/>
        <end position="388"/>
    </location>
</feature>
<feature type="binding site" evidence="6">
    <location>
        <position position="204"/>
    </location>
    <ligand>
        <name>substrate</name>
    </ligand>
</feature>
<keyword evidence="3 6" id="KW-0819">tRNA processing</keyword>
<dbReference type="GO" id="GO:0046872">
    <property type="term" value="F:metal ion binding"/>
    <property type="evidence" value="ECO:0007669"/>
    <property type="project" value="UniProtKB-KW"/>
</dbReference>
<feature type="binding site" evidence="6">
    <location>
        <position position="160"/>
    </location>
    <ligand>
        <name>substrate</name>
    </ligand>
</feature>
<gene>
    <name evidence="8" type="ORF">N7532_009680</name>
</gene>
<comment type="catalytic activity">
    <reaction evidence="6">
        <text>guanosine(34) in tRNA + queuine = queuosine(34) in tRNA + guanine</text>
        <dbReference type="Rhea" id="RHEA:16633"/>
        <dbReference type="Rhea" id="RHEA-COMP:10341"/>
        <dbReference type="Rhea" id="RHEA-COMP:18571"/>
        <dbReference type="ChEBI" id="CHEBI:16235"/>
        <dbReference type="ChEBI" id="CHEBI:17433"/>
        <dbReference type="ChEBI" id="CHEBI:74269"/>
        <dbReference type="ChEBI" id="CHEBI:194431"/>
        <dbReference type="EC" id="2.4.2.64"/>
    </reaction>
</comment>
<evidence type="ECO:0000256" key="1">
    <source>
        <dbReference type="ARBA" id="ARBA00022676"/>
    </source>
</evidence>
<evidence type="ECO:0000259" key="7">
    <source>
        <dbReference type="Pfam" id="PF01702"/>
    </source>
</evidence>
<keyword evidence="2 6" id="KW-0808">Transferase</keyword>
<evidence type="ECO:0000313" key="9">
    <source>
        <dbReference type="Proteomes" id="UP001149074"/>
    </source>
</evidence>